<evidence type="ECO:0000313" key="1">
    <source>
        <dbReference type="EMBL" id="GIH02064.1"/>
    </source>
</evidence>
<dbReference type="AlphaFoldDB" id="A0A8J3VBX5"/>
<protein>
    <submittedName>
        <fullName evidence="1">Uncharacterized protein</fullName>
    </submittedName>
</protein>
<keyword evidence="2" id="KW-1185">Reference proteome</keyword>
<comment type="caution">
    <text evidence="1">The sequence shown here is derived from an EMBL/GenBank/DDBJ whole genome shotgun (WGS) entry which is preliminary data.</text>
</comment>
<name>A0A8J3VBX5_9ACTN</name>
<accession>A0A8J3VBX5</accession>
<reference evidence="1" key="1">
    <citation type="submission" date="2021-01" db="EMBL/GenBank/DDBJ databases">
        <title>Whole genome shotgun sequence of Rhizocola hellebori NBRC 109834.</title>
        <authorList>
            <person name="Komaki H."/>
            <person name="Tamura T."/>
        </authorList>
    </citation>
    <scope>NUCLEOTIDE SEQUENCE</scope>
    <source>
        <strain evidence="1">NBRC 109834</strain>
    </source>
</reference>
<proteinExistence type="predicted"/>
<dbReference type="Proteomes" id="UP000612899">
    <property type="component" value="Unassembled WGS sequence"/>
</dbReference>
<dbReference type="EMBL" id="BONY01000001">
    <property type="protein sequence ID" value="GIH02064.1"/>
    <property type="molecule type" value="Genomic_DNA"/>
</dbReference>
<evidence type="ECO:0000313" key="2">
    <source>
        <dbReference type="Proteomes" id="UP000612899"/>
    </source>
</evidence>
<organism evidence="1 2">
    <name type="scientific">Rhizocola hellebori</name>
    <dbReference type="NCBI Taxonomy" id="1392758"/>
    <lineage>
        <taxon>Bacteria</taxon>
        <taxon>Bacillati</taxon>
        <taxon>Actinomycetota</taxon>
        <taxon>Actinomycetes</taxon>
        <taxon>Micromonosporales</taxon>
        <taxon>Micromonosporaceae</taxon>
        <taxon>Rhizocola</taxon>
    </lineage>
</organism>
<gene>
    <name evidence="1" type="ORF">Rhe02_01310</name>
</gene>
<sequence length="52" mass="5680">MPTDQAIAEAGQKVFEMFGACGEAPDDVKVGKQADKALERLEKLLNERDTSQ</sequence>
<dbReference type="RefSeq" id="WP_203906011.1">
    <property type="nucleotide sequence ID" value="NZ_BONY01000001.1"/>
</dbReference>